<keyword evidence="3" id="KW-1185">Reference proteome</keyword>
<dbReference type="RefSeq" id="WP_089053841.1">
    <property type="nucleotide sequence ID" value="NZ_MUHA01000010.1"/>
</dbReference>
<dbReference type="Pfam" id="PF24681">
    <property type="entry name" value="Kelch_KLHDC2_KLHL20_DRC7"/>
    <property type="match status" value="1"/>
</dbReference>
<dbReference type="PANTHER" id="PTHR46375">
    <property type="entry name" value="KELCH REPEAT AND BTB DOMAIN-CONTAINING PROTEIN 13-RELATED"/>
    <property type="match status" value="1"/>
</dbReference>
<feature type="signal peptide" evidence="1">
    <location>
        <begin position="1"/>
        <end position="17"/>
    </location>
</feature>
<dbReference type="AlphaFoldDB" id="A0A226I2F5"/>
<dbReference type="Proteomes" id="UP000198336">
    <property type="component" value="Unassembled WGS sequence"/>
</dbReference>
<dbReference type="InterPro" id="IPR006652">
    <property type="entry name" value="Kelch_1"/>
</dbReference>
<proteinExistence type="predicted"/>
<protein>
    <submittedName>
        <fullName evidence="2">Galactose oxidase</fullName>
    </submittedName>
</protein>
<dbReference type="InterPro" id="IPR052392">
    <property type="entry name" value="Kelch-BTB_domain-containing"/>
</dbReference>
<dbReference type="Gene3D" id="2.120.10.80">
    <property type="entry name" value="Kelch-type beta propeller"/>
    <property type="match status" value="2"/>
</dbReference>
<gene>
    <name evidence="2" type="ORF">B0A75_08320</name>
</gene>
<dbReference type="InterPro" id="IPR008969">
    <property type="entry name" value="CarboxyPept-like_regulatory"/>
</dbReference>
<dbReference type="PANTHER" id="PTHR46375:SF3">
    <property type="entry name" value="KELCH REPEAT AND BTB DOMAIN-CONTAINING PROTEIN 13"/>
    <property type="match status" value="1"/>
</dbReference>
<dbReference type="SMART" id="SM00612">
    <property type="entry name" value="Kelch"/>
    <property type="match status" value="2"/>
</dbReference>
<keyword evidence="1" id="KW-0732">Signal</keyword>
<reference evidence="2 3" key="1">
    <citation type="submission" date="2016-11" db="EMBL/GenBank/DDBJ databases">
        <title>Whole genomes of Flavobacteriaceae.</title>
        <authorList>
            <person name="Stine C."/>
            <person name="Li C."/>
            <person name="Tadesse D."/>
        </authorList>
    </citation>
    <scope>NUCLEOTIDE SEQUENCE [LARGE SCALE GENOMIC DNA]</scope>
    <source>
        <strain evidence="2 3">CCUG 59446</strain>
    </source>
</reference>
<dbReference type="SUPFAM" id="SSF117281">
    <property type="entry name" value="Kelch motif"/>
    <property type="match status" value="1"/>
</dbReference>
<feature type="chain" id="PRO_5012736899" evidence="1">
    <location>
        <begin position="18"/>
        <end position="463"/>
    </location>
</feature>
<accession>A0A226I2F5</accession>
<dbReference type="InterPro" id="IPR015915">
    <property type="entry name" value="Kelch-typ_b-propeller"/>
</dbReference>
<evidence type="ECO:0000313" key="2">
    <source>
        <dbReference type="EMBL" id="OXB00319.1"/>
    </source>
</evidence>
<evidence type="ECO:0000313" key="3">
    <source>
        <dbReference type="Proteomes" id="UP000198336"/>
    </source>
</evidence>
<dbReference type="Pfam" id="PF13715">
    <property type="entry name" value="CarbopepD_reg_2"/>
    <property type="match status" value="1"/>
</dbReference>
<dbReference type="SUPFAM" id="SSF49464">
    <property type="entry name" value="Carboxypeptidase regulatory domain-like"/>
    <property type="match status" value="1"/>
</dbReference>
<comment type="caution">
    <text evidence="2">The sequence shown here is derived from an EMBL/GenBank/DDBJ whole genome shotgun (WGS) entry which is preliminary data.</text>
</comment>
<sequence>MKKLLFIFLLSSFLSNAQNTEGTVVSTSNQPISDVNIVCSSKNFKTLSDRKGKFIIRKESSFNETDTLQFSHIGYQISRISFKELRKLNFKIYLKEETENLSEIAVSANGKLKLKSKIAFTKLAPLKNAIYSFGSLVKDGKIYIVGGDASYESDAFQKAKDKTVNTDTEIFMKTFYDELRRQEGSHSYRGDFLIYDINADNWQTSEIKFKKRAYNKLHYYDNKIYVLGGKRISGNAKFEYLENEIEVFDLSKNTITIDKTNPHQAVNFSSFTYKDNIIVMGGSIKTTLKGKKTFTNKVRFYNIPSGLWYELSDMLTAKEANGVLIGDKIYLIGGNNGQPLSEIVSLNLLDEKWQTEGDLFSPLENPAVTSQNNTIYFFNDRRLYVYDIKSNQLKEYLIDLELKSSTMHFYGDKLYIIGGYTYNEYSTNPSAATYSISVDEFENTKPIRIKTLNSKTPLVKENQ</sequence>
<organism evidence="2 3">
    <name type="scientific">Flavobacterium oncorhynchi</name>
    <dbReference type="NCBI Taxonomy" id="728056"/>
    <lineage>
        <taxon>Bacteria</taxon>
        <taxon>Pseudomonadati</taxon>
        <taxon>Bacteroidota</taxon>
        <taxon>Flavobacteriia</taxon>
        <taxon>Flavobacteriales</taxon>
        <taxon>Flavobacteriaceae</taxon>
        <taxon>Flavobacterium</taxon>
    </lineage>
</organism>
<evidence type="ECO:0000256" key="1">
    <source>
        <dbReference type="SAM" id="SignalP"/>
    </source>
</evidence>
<dbReference type="EMBL" id="MUHA01000010">
    <property type="protein sequence ID" value="OXB00319.1"/>
    <property type="molecule type" value="Genomic_DNA"/>
</dbReference>
<name>A0A226I2F5_9FLAO</name>